<evidence type="ECO:0000313" key="2">
    <source>
        <dbReference type="EMBL" id="KIF80050.1"/>
    </source>
</evidence>
<keyword evidence="3" id="KW-1185">Reference proteome</keyword>
<dbReference type="RefSeq" id="WP_040038962.1">
    <property type="nucleotide sequence ID" value="NZ_JWJG01000028.1"/>
</dbReference>
<evidence type="ECO:0000313" key="3">
    <source>
        <dbReference type="Proteomes" id="UP000031572"/>
    </source>
</evidence>
<dbReference type="OrthoDB" id="8754854at2"/>
<reference evidence="2 3" key="1">
    <citation type="submission" date="2014-12" db="EMBL/GenBank/DDBJ databases">
        <title>Denitrispirillum autotrophicum gen. nov., sp. nov., Denitrifying, Facultatively Autotrophic Bacteria Isolated from Rice Paddy Soil.</title>
        <authorList>
            <person name="Ishii S."/>
            <person name="Ashida N."/>
            <person name="Ohno H."/>
            <person name="Otsuka S."/>
            <person name="Yokota A."/>
            <person name="Senoo K."/>
        </authorList>
    </citation>
    <scope>NUCLEOTIDE SEQUENCE [LARGE SCALE GENOMIC DNA]</scope>
    <source>
        <strain evidence="2 3">TSA66</strain>
    </source>
</reference>
<dbReference type="Proteomes" id="UP000031572">
    <property type="component" value="Unassembled WGS sequence"/>
</dbReference>
<evidence type="ECO:0000256" key="1">
    <source>
        <dbReference type="SAM" id="SignalP"/>
    </source>
</evidence>
<accession>A0A0C2BFM7</accession>
<dbReference type="EMBL" id="JWJG01000028">
    <property type="protein sequence ID" value="KIF80050.1"/>
    <property type="molecule type" value="Genomic_DNA"/>
</dbReference>
<feature type="signal peptide" evidence="1">
    <location>
        <begin position="1"/>
        <end position="22"/>
    </location>
</feature>
<gene>
    <name evidence="2" type="ORF">TSA66_03240</name>
</gene>
<keyword evidence="1" id="KW-0732">Signal</keyword>
<comment type="caution">
    <text evidence="2">The sequence shown here is derived from an EMBL/GenBank/DDBJ whole genome shotgun (WGS) entry which is preliminary data.</text>
</comment>
<dbReference type="AlphaFoldDB" id="A0A0C2BFM7"/>
<feature type="chain" id="PRO_5002158524" evidence="1">
    <location>
        <begin position="23"/>
        <end position="106"/>
    </location>
</feature>
<name>A0A0C2BFM7_9BURK</name>
<proteinExistence type="predicted"/>
<protein>
    <submittedName>
        <fullName evidence="2">Uncharacterized protein</fullName>
    </submittedName>
</protein>
<organism evidence="2 3">
    <name type="scientific">Noviherbaspirillum autotrophicum</name>
    <dbReference type="NCBI Taxonomy" id="709839"/>
    <lineage>
        <taxon>Bacteria</taxon>
        <taxon>Pseudomonadati</taxon>
        <taxon>Pseudomonadota</taxon>
        <taxon>Betaproteobacteria</taxon>
        <taxon>Burkholderiales</taxon>
        <taxon>Oxalobacteraceae</taxon>
        <taxon>Noviherbaspirillum</taxon>
    </lineage>
</organism>
<sequence length="106" mass="12408">MKQLTKALRLFAKLRFSLLGLATIKDIPTEQFWKLAGRLPTYGWKKTSEYSGPDAWIDYGRITFRRRFTRIKLEWDNATEGSVEGPRRVIREIARANGLAVTYDWQ</sequence>